<dbReference type="AlphaFoldDB" id="A0A6H5HDH8"/>
<dbReference type="Proteomes" id="UP000479000">
    <property type="component" value="Unassembled WGS sequence"/>
</dbReference>
<evidence type="ECO:0000313" key="2">
    <source>
        <dbReference type="Proteomes" id="UP000479000"/>
    </source>
</evidence>
<name>A0A6H5HDH8_9HEMI</name>
<evidence type="ECO:0000313" key="1">
    <source>
        <dbReference type="EMBL" id="CAB0011463.1"/>
    </source>
</evidence>
<dbReference type="EMBL" id="CADCXU010024184">
    <property type="protein sequence ID" value="CAB0011463.1"/>
    <property type="molecule type" value="Genomic_DNA"/>
</dbReference>
<sequence>MVENFKKNQLGNFFYIPRQFGSESISLAGLPRRWQTRPIRPWTSRQRTMKIKGVRQSCPTVVPWWLRVPSSTTNEYE</sequence>
<organism evidence="1 2">
    <name type="scientific">Nesidiocoris tenuis</name>
    <dbReference type="NCBI Taxonomy" id="355587"/>
    <lineage>
        <taxon>Eukaryota</taxon>
        <taxon>Metazoa</taxon>
        <taxon>Ecdysozoa</taxon>
        <taxon>Arthropoda</taxon>
        <taxon>Hexapoda</taxon>
        <taxon>Insecta</taxon>
        <taxon>Pterygota</taxon>
        <taxon>Neoptera</taxon>
        <taxon>Paraneoptera</taxon>
        <taxon>Hemiptera</taxon>
        <taxon>Heteroptera</taxon>
        <taxon>Panheteroptera</taxon>
        <taxon>Cimicomorpha</taxon>
        <taxon>Miridae</taxon>
        <taxon>Dicyphina</taxon>
        <taxon>Nesidiocoris</taxon>
    </lineage>
</organism>
<reference evidence="1 2" key="1">
    <citation type="submission" date="2020-02" db="EMBL/GenBank/DDBJ databases">
        <authorList>
            <person name="Ferguson B K."/>
        </authorList>
    </citation>
    <scope>NUCLEOTIDE SEQUENCE [LARGE SCALE GENOMIC DNA]</scope>
</reference>
<accession>A0A6H5HDH8</accession>
<protein>
    <submittedName>
        <fullName evidence="1">Uncharacterized protein</fullName>
    </submittedName>
</protein>
<proteinExistence type="predicted"/>
<gene>
    <name evidence="1" type="ORF">NTEN_LOCUS16406</name>
</gene>
<keyword evidence="2" id="KW-1185">Reference proteome</keyword>